<protein>
    <submittedName>
        <fullName evidence="2">Uncharacterized protein</fullName>
    </submittedName>
</protein>
<gene>
    <name evidence="2" type="ORF">GCM10010126_62240</name>
</gene>
<keyword evidence="1" id="KW-0472">Membrane</keyword>
<feature type="transmembrane region" description="Helical" evidence="1">
    <location>
        <begin position="21"/>
        <end position="44"/>
    </location>
</feature>
<organism evidence="2 3">
    <name type="scientific">Planomonospora parontospora</name>
    <dbReference type="NCBI Taxonomy" id="58119"/>
    <lineage>
        <taxon>Bacteria</taxon>
        <taxon>Bacillati</taxon>
        <taxon>Actinomycetota</taxon>
        <taxon>Actinomycetes</taxon>
        <taxon>Streptosporangiales</taxon>
        <taxon>Streptosporangiaceae</taxon>
        <taxon>Planomonospora</taxon>
    </lineage>
</organism>
<evidence type="ECO:0000313" key="3">
    <source>
        <dbReference type="Proteomes" id="UP000627984"/>
    </source>
</evidence>
<dbReference type="Proteomes" id="UP000627984">
    <property type="component" value="Unassembled WGS sequence"/>
</dbReference>
<comment type="caution">
    <text evidence="2">The sequence shown here is derived from an EMBL/GenBank/DDBJ whole genome shotgun (WGS) entry which is preliminary data.</text>
</comment>
<keyword evidence="1" id="KW-1133">Transmembrane helix</keyword>
<dbReference type="EMBL" id="BMQD01000029">
    <property type="protein sequence ID" value="GGK94349.1"/>
    <property type="molecule type" value="Genomic_DNA"/>
</dbReference>
<sequence>MAESARIELSMPESWGRHVRTIIIAIVIVVALAYGVDLGAFPYFPRM</sequence>
<evidence type="ECO:0000256" key="1">
    <source>
        <dbReference type="SAM" id="Phobius"/>
    </source>
</evidence>
<reference evidence="2" key="2">
    <citation type="submission" date="2022-09" db="EMBL/GenBank/DDBJ databases">
        <authorList>
            <person name="Sun Q."/>
            <person name="Ohkuma M."/>
        </authorList>
    </citation>
    <scope>NUCLEOTIDE SEQUENCE</scope>
    <source>
        <strain evidence="2">JCM 3093</strain>
    </source>
</reference>
<accession>A0AA37BN49</accession>
<keyword evidence="1" id="KW-0812">Transmembrane</keyword>
<proteinExistence type="predicted"/>
<dbReference type="RefSeq" id="WP_191897981.1">
    <property type="nucleotide sequence ID" value="NZ_BMQD01000029.1"/>
</dbReference>
<name>A0AA37BN49_9ACTN</name>
<reference evidence="2" key="1">
    <citation type="journal article" date="2014" name="Int. J. Syst. Evol. Microbiol.">
        <title>Complete genome sequence of Corynebacterium casei LMG S-19264T (=DSM 44701T), isolated from a smear-ripened cheese.</title>
        <authorList>
            <consortium name="US DOE Joint Genome Institute (JGI-PGF)"/>
            <person name="Walter F."/>
            <person name="Albersmeier A."/>
            <person name="Kalinowski J."/>
            <person name="Ruckert C."/>
        </authorList>
    </citation>
    <scope>NUCLEOTIDE SEQUENCE</scope>
    <source>
        <strain evidence="2">JCM 3093</strain>
    </source>
</reference>
<dbReference type="AlphaFoldDB" id="A0AA37BN49"/>
<evidence type="ECO:0000313" key="2">
    <source>
        <dbReference type="EMBL" id="GGK94349.1"/>
    </source>
</evidence>